<keyword evidence="4" id="KW-1185">Reference proteome</keyword>
<dbReference type="EMBL" id="LKHV02000001">
    <property type="protein sequence ID" value="MCS5709653.1"/>
    <property type="molecule type" value="Genomic_DNA"/>
</dbReference>
<dbReference type="AlphaFoldDB" id="A0A0Q9YQV6"/>
<gene>
    <name evidence="3" type="ORF">CC99x_012175</name>
    <name evidence="2" type="ORF">CC99x_01218</name>
</gene>
<evidence type="ECO:0000313" key="4">
    <source>
        <dbReference type="Proteomes" id="UP000051494"/>
    </source>
</evidence>
<accession>A0A0Q9YQV6</accession>
<evidence type="ECO:0000313" key="2">
    <source>
        <dbReference type="EMBL" id="KRG18737.1"/>
    </source>
</evidence>
<dbReference type="Proteomes" id="UP000051494">
    <property type="component" value="Unassembled WGS sequence"/>
</dbReference>
<dbReference type="NCBIfam" id="TIGR02532">
    <property type="entry name" value="IV_pilin_GFxxxE"/>
    <property type="match status" value="1"/>
</dbReference>
<name>A0A0Q9YQV6_9GAMM</name>
<keyword evidence="1" id="KW-0472">Membrane</keyword>
<reference evidence="3" key="3">
    <citation type="submission" date="2021-06" db="EMBL/GenBank/DDBJ databases">
        <title>Genomic Description and Analysis of Intracellular Bacteria, Candidatus Berkiella cookevillensis and Candidatus Berkiella aquae.</title>
        <authorList>
            <person name="Kidane D.T."/>
            <person name="Mehari Y.T."/>
            <person name="Rice F.C."/>
            <person name="Arivett B.A."/>
            <person name="Farone A.L."/>
            <person name="Berk S.G."/>
            <person name="Farone M.B."/>
        </authorList>
    </citation>
    <scope>NUCLEOTIDE SEQUENCE</scope>
    <source>
        <strain evidence="3">CC99</strain>
    </source>
</reference>
<sequence>MFINYRAQSGVTLIELIFAIVIVGITFSGAYQGFLYMLKIGTQPLIEKQAVQIAFSLFHLMEIDKEIKLDNHCLAIFSAPASRSESDCQSLYKAQVVDLLPFYQDASYHEFSIYFQKQPVHLQQNVFHLWNLCLKDKRGHSFYFSKLQSYHES</sequence>
<dbReference type="PROSITE" id="PS00409">
    <property type="entry name" value="PROKAR_NTER_METHYL"/>
    <property type="match status" value="1"/>
</dbReference>
<reference evidence="3" key="2">
    <citation type="journal article" date="2016" name="Genome Announc.">
        <title>Draft Genome Sequences of Two Novel Amoeba-Resistant Intranuclear Bacteria, 'Candidatus Berkiella cookevillensis' and 'Candidatus Berkiella aquae'.</title>
        <authorList>
            <person name="Mehari Y.T."/>
            <person name="Arivett B.A."/>
            <person name="Farone A.L."/>
            <person name="Gunderson J.H."/>
            <person name="Farone M.B."/>
        </authorList>
    </citation>
    <scope>NUCLEOTIDE SEQUENCE</scope>
    <source>
        <strain evidence="3">CC99</strain>
    </source>
</reference>
<dbReference type="STRING" id="437022.CC99x_01218"/>
<feature type="transmembrane region" description="Helical" evidence="1">
    <location>
        <begin position="16"/>
        <end position="38"/>
    </location>
</feature>
<dbReference type="InterPro" id="IPR012902">
    <property type="entry name" value="N_methyl_site"/>
</dbReference>
<proteinExistence type="predicted"/>
<dbReference type="Pfam" id="PF07963">
    <property type="entry name" value="N_methyl"/>
    <property type="match status" value="1"/>
</dbReference>
<dbReference type="EMBL" id="LKHV01000005">
    <property type="protein sequence ID" value="KRG18737.1"/>
    <property type="molecule type" value="Genomic_DNA"/>
</dbReference>
<dbReference type="RefSeq" id="WP_057624328.1">
    <property type="nucleotide sequence ID" value="NZ_LKHV02000001.1"/>
</dbReference>
<evidence type="ECO:0000313" key="3">
    <source>
        <dbReference type="EMBL" id="MCS5709653.1"/>
    </source>
</evidence>
<protein>
    <submittedName>
        <fullName evidence="3">Prepilin-type N-terminal cleavage/methylation domain-containing protein</fullName>
    </submittedName>
</protein>
<evidence type="ECO:0000256" key="1">
    <source>
        <dbReference type="SAM" id="Phobius"/>
    </source>
</evidence>
<organism evidence="2">
    <name type="scientific">Candidatus Berkiella cookevillensis</name>
    <dbReference type="NCBI Taxonomy" id="437022"/>
    <lineage>
        <taxon>Bacteria</taxon>
        <taxon>Pseudomonadati</taxon>
        <taxon>Pseudomonadota</taxon>
        <taxon>Gammaproteobacteria</taxon>
        <taxon>Candidatus Berkiellales</taxon>
        <taxon>Candidatus Berkiellaceae</taxon>
        <taxon>Candidatus Berkiella</taxon>
    </lineage>
</organism>
<comment type="caution">
    <text evidence="2">The sequence shown here is derived from an EMBL/GenBank/DDBJ whole genome shotgun (WGS) entry which is preliminary data.</text>
</comment>
<reference evidence="2" key="1">
    <citation type="submission" date="2015-09" db="EMBL/GenBank/DDBJ databases">
        <title>Draft Genome Sequences of Two Novel Amoeba-resistant Intranuclear Bacteria, Candidatus Berkiella cookevillensis and Candidatus Berkiella aquae.</title>
        <authorList>
            <person name="Mehari Y.T."/>
            <person name="Arivett B.A."/>
            <person name="Farone A.L."/>
            <person name="Gunderson J.H."/>
            <person name="Farone M.B."/>
        </authorList>
    </citation>
    <scope>NUCLEOTIDE SEQUENCE [LARGE SCALE GENOMIC DNA]</scope>
    <source>
        <strain evidence="2">CC99</strain>
    </source>
</reference>
<keyword evidence="1" id="KW-0812">Transmembrane</keyword>
<keyword evidence="1" id="KW-1133">Transmembrane helix</keyword>